<dbReference type="RefSeq" id="WP_085085674.1">
    <property type="nucleotide sequence ID" value="NZ_FXAK01000005.1"/>
</dbReference>
<protein>
    <submittedName>
        <fullName evidence="3">Tripartite tricarboxylate transporter TctB family protein</fullName>
    </submittedName>
</protein>
<evidence type="ECO:0000259" key="2">
    <source>
        <dbReference type="Pfam" id="PF07331"/>
    </source>
</evidence>
<gene>
    <name evidence="3" type="ORF">SAMN02982917_2475</name>
</gene>
<feature type="domain" description="DUF1468" evidence="2">
    <location>
        <begin position="31"/>
        <end position="172"/>
    </location>
</feature>
<proteinExistence type="predicted"/>
<evidence type="ECO:0000313" key="4">
    <source>
        <dbReference type="Proteomes" id="UP000192936"/>
    </source>
</evidence>
<dbReference type="AlphaFoldDB" id="A0A1X7FBB5"/>
<keyword evidence="1" id="KW-0812">Transmembrane</keyword>
<dbReference type="InterPro" id="IPR009936">
    <property type="entry name" value="DUF1468"/>
</dbReference>
<dbReference type="Proteomes" id="UP000192936">
    <property type="component" value="Unassembled WGS sequence"/>
</dbReference>
<feature type="transmembrane region" description="Helical" evidence="1">
    <location>
        <begin position="96"/>
        <end position="117"/>
    </location>
</feature>
<evidence type="ECO:0000313" key="3">
    <source>
        <dbReference type="EMBL" id="SMF49606.1"/>
    </source>
</evidence>
<feature type="transmembrane region" description="Helical" evidence="1">
    <location>
        <begin position="27"/>
        <end position="46"/>
    </location>
</feature>
<feature type="transmembrane region" description="Helical" evidence="1">
    <location>
        <begin position="123"/>
        <end position="140"/>
    </location>
</feature>
<organism evidence="3 4">
    <name type="scientific">Azospirillum oryzae</name>
    <dbReference type="NCBI Taxonomy" id="286727"/>
    <lineage>
        <taxon>Bacteria</taxon>
        <taxon>Pseudomonadati</taxon>
        <taxon>Pseudomonadota</taxon>
        <taxon>Alphaproteobacteria</taxon>
        <taxon>Rhodospirillales</taxon>
        <taxon>Azospirillaceae</taxon>
        <taxon>Azospirillum</taxon>
    </lineage>
</organism>
<feature type="transmembrane region" description="Helical" evidence="1">
    <location>
        <begin position="66"/>
        <end position="84"/>
    </location>
</feature>
<reference evidence="3 4" key="1">
    <citation type="submission" date="2017-04" db="EMBL/GenBank/DDBJ databases">
        <authorList>
            <person name="Afonso C.L."/>
            <person name="Miller P.J."/>
            <person name="Scott M.A."/>
            <person name="Spackman E."/>
            <person name="Goraichik I."/>
            <person name="Dimitrov K.M."/>
            <person name="Suarez D.L."/>
            <person name="Swayne D.E."/>
        </authorList>
    </citation>
    <scope>NUCLEOTIDE SEQUENCE [LARGE SCALE GENOMIC DNA]</scope>
    <source>
        <strain evidence="3 4">A2P</strain>
    </source>
</reference>
<dbReference type="EMBL" id="FXAK01000005">
    <property type="protein sequence ID" value="SMF49606.1"/>
    <property type="molecule type" value="Genomic_DNA"/>
</dbReference>
<keyword evidence="1" id="KW-0472">Membrane</keyword>
<accession>A0A1X7FBB5</accession>
<feature type="transmembrane region" description="Helical" evidence="1">
    <location>
        <begin position="147"/>
        <end position="167"/>
    </location>
</feature>
<dbReference type="STRING" id="286727.SAMN02982917_2475"/>
<dbReference type="OrthoDB" id="7347328at2"/>
<dbReference type="Pfam" id="PF07331">
    <property type="entry name" value="TctB"/>
    <property type="match status" value="1"/>
</dbReference>
<keyword evidence="1" id="KW-1133">Transmembrane helix</keyword>
<name>A0A1X7FBB5_9PROT</name>
<sequence length="178" mass="18027">MSNPPAGSERPGSSDDFGNAIPLTTKIANLVIAVVLIAIAASAIAATSDFPKSMLAADVGAARFPIIHSGALILLCLILIANTLRAPTAPAADGQARVGIAGYAGVALGMLATAACIAAMEHVGYGPATAVYMAVIMALMGQRSPVWNPVLAVGVTALVYGVFHYMLQVPLPVGSLFE</sequence>
<evidence type="ECO:0000256" key="1">
    <source>
        <dbReference type="SAM" id="Phobius"/>
    </source>
</evidence>